<dbReference type="Proteomes" id="UP001151760">
    <property type="component" value="Unassembled WGS sequence"/>
</dbReference>
<organism evidence="2 3">
    <name type="scientific">Tanacetum coccineum</name>
    <dbReference type="NCBI Taxonomy" id="301880"/>
    <lineage>
        <taxon>Eukaryota</taxon>
        <taxon>Viridiplantae</taxon>
        <taxon>Streptophyta</taxon>
        <taxon>Embryophyta</taxon>
        <taxon>Tracheophyta</taxon>
        <taxon>Spermatophyta</taxon>
        <taxon>Magnoliopsida</taxon>
        <taxon>eudicotyledons</taxon>
        <taxon>Gunneridae</taxon>
        <taxon>Pentapetalae</taxon>
        <taxon>asterids</taxon>
        <taxon>campanulids</taxon>
        <taxon>Asterales</taxon>
        <taxon>Asteraceae</taxon>
        <taxon>Asteroideae</taxon>
        <taxon>Anthemideae</taxon>
        <taxon>Anthemidinae</taxon>
        <taxon>Tanacetum</taxon>
    </lineage>
</organism>
<evidence type="ECO:0000313" key="2">
    <source>
        <dbReference type="EMBL" id="GJT32724.1"/>
    </source>
</evidence>
<keyword evidence="3" id="KW-1185">Reference proteome</keyword>
<protein>
    <recommendedName>
        <fullName evidence="4">CCHC-type domain-containing protein</fullName>
    </recommendedName>
</protein>
<proteinExistence type="predicted"/>
<evidence type="ECO:0008006" key="4">
    <source>
        <dbReference type="Google" id="ProtNLM"/>
    </source>
</evidence>
<feature type="region of interest" description="Disordered" evidence="1">
    <location>
        <begin position="741"/>
        <end position="766"/>
    </location>
</feature>
<gene>
    <name evidence="2" type="ORF">Tco_0923143</name>
</gene>
<name>A0ABQ5D7A9_9ASTR</name>
<dbReference type="EMBL" id="BQNB010014816">
    <property type="protein sequence ID" value="GJT32724.1"/>
    <property type="molecule type" value="Genomic_DNA"/>
</dbReference>
<reference evidence="2" key="1">
    <citation type="journal article" date="2022" name="Int. J. Mol. Sci.">
        <title>Draft Genome of Tanacetum Coccineum: Genomic Comparison of Closely Related Tanacetum-Family Plants.</title>
        <authorList>
            <person name="Yamashiro T."/>
            <person name="Shiraishi A."/>
            <person name="Nakayama K."/>
            <person name="Satake H."/>
        </authorList>
    </citation>
    <scope>NUCLEOTIDE SEQUENCE</scope>
</reference>
<comment type="caution">
    <text evidence="2">The sequence shown here is derived from an EMBL/GenBank/DDBJ whole genome shotgun (WGS) entry which is preliminary data.</text>
</comment>
<reference evidence="2" key="2">
    <citation type="submission" date="2022-01" db="EMBL/GenBank/DDBJ databases">
        <authorList>
            <person name="Yamashiro T."/>
            <person name="Shiraishi A."/>
            <person name="Satake H."/>
            <person name="Nakayama K."/>
        </authorList>
    </citation>
    <scope>NUCLEOTIDE SEQUENCE</scope>
</reference>
<accession>A0ABQ5D7A9</accession>
<evidence type="ECO:0000256" key="1">
    <source>
        <dbReference type="SAM" id="MobiDB-lite"/>
    </source>
</evidence>
<evidence type="ECO:0000313" key="3">
    <source>
        <dbReference type="Proteomes" id="UP001151760"/>
    </source>
</evidence>
<sequence>MASFDYRLNPLYAIKECSSCGALYTSDYCCSKGGLEDKILVPKTPDSSQRPPQDCVKCGNPVEGPNCQGCALWRKKLKEVWFTICHENGIYQDLLNTYESSDDDTNVVNAPREPFVVKQDPGENSSQSPPQINHNCCYECGDSLDGIFCQRCTCKSCGKGAHIGYNCPPKAPIISNPEPCNQTIDELPQTLPSFDPTCYSEKENSLPYVSKPNFVDDSPNVFNPPPQPPMYSCEFCGNDARYGHYCTPQVPFIYPEPCYNQDFNFPQDFHDFQQQYLCCENCGGPHEAFQCQPLNYYEPNPCYDSNYSGYDQFDNFHPQQFLCCENCGGPHETYQCQPMNEDYYHEQNSCYDPNSFGFDQFQPPQYTVNHPLFNDQNDLLNSQNELFNSQNKLMEQLTSMRDMVGQYIQKKEEEKRIEEEQAAKARYWKIPVCYDDDDDEESSIPLKDIISGLPPCVAITPDSPKTDSLIMEDEHLSTIPETESDEFIKSSVENLVPTPSESEDASDGVCDLPICDDFPKSHLVSFSNPLFDINDDCTSSDDSFSEEDVPNENFKFLSNPLFDLDEEIIATEVNLIQYEVLESITSIHPGIDSFDAESNLIESLPNQNTSINSSSKIDSLLDEFAGELTLLKSIPPRIDDDNLDQEGEIHPVERLFYDNSSPRPLEDSNSDVSDAITESFSPSPIPVEDSDSLMEEIDLFLTPDDSMPPGIETDDYDSEGDILFFEELLTDDSLSLPEHESFHFESDYDPSSPRPLAKPPDDDEIEPDTGLLTTKVVGDISEHYVLIPRLLPTQPTLCPVIKTLLPFSSENMDKVHLLVFHNNILVVNIAGVLMRRFNVNR</sequence>